<feature type="domain" description="Putative zinc-finger" evidence="2">
    <location>
        <begin position="5"/>
        <end position="39"/>
    </location>
</feature>
<sequence>MKHDCDVIQELQPLYEDGGLKPSVMKKIDEHLKTCQSCREYYEIGGGDLHDYFASQEEIAPTAELDQKMKLRFKLRRMKVIAALLVIVIVSSLVQDYAHSRERIIDGRNDLYRSAEFFEQMTHNVVSDDKPQINFWSDEYFGINQDVQKMEENYNWIEQKRNMDNWHVLNSDTYFQMIEVMVYRRQNNMWNDQDEKAYKEMEQHTGQFKKVVKEIDRVFYHGYSSYFELLNVKELNMFYKKMNELSYFYITYHKTPDMVKPLSQKEMKKRLQSFFQMKNADVSLEKARISSSSDVPGNYRYTIENKDHTYSGEMNAYSGYILDARNEGDLTESGKLKKEKEVRQIAEEYARRLFGDKIKYGMVYEGMNYNSSSTEDVYSYSVALSFLPYDAGHAVVIHLNAVTGELTDMTANMLNGYIKAGPEINAGIKINKADAEKQALALVEEERRQDPAKLEFYKTETILSSLTGKYVRVHIFEIEDGENFFINAETGEKEIPYTGAF</sequence>
<accession>A0A235FEW5</accession>
<dbReference type="Proteomes" id="UP000215059">
    <property type="component" value="Unassembled WGS sequence"/>
</dbReference>
<organism evidence="3 4">
    <name type="scientific">Fictibacillus aquaticus</name>
    <dbReference type="NCBI Taxonomy" id="2021314"/>
    <lineage>
        <taxon>Bacteria</taxon>
        <taxon>Bacillati</taxon>
        <taxon>Bacillota</taxon>
        <taxon>Bacilli</taxon>
        <taxon>Bacillales</taxon>
        <taxon>Fictibacillaceae</taxon>
        <taxon>Fictibacillus</taxon>
    </lineage>
</organism>
<evidence type="ECO:0000256" key="1">
    <source>
        <dbReference type="SAM" id="Phobius"/>
    </source>
</evidence>
<evidence type="ECO:0000313" key="4">
    <source>
        <dbReference type="Proteomes" id="UP000215059"/>
    </source>
</evidence>
<comment type="caution">
    <text evidence="3">The sequence shown here is derived from an EMBL/GenBank/DDBJ whole genome shotgun (WGS) entry which is preliminary data.</text>
</comment>
<reference evidence="3 4" key="1">
    <citation type="submission" date="2017-07" db="EMBL/GenBank/DDBJ databases">
        <title>Fictibacillus sp. nov. GDSW-R2A3 Genome sequencing and assembly.</title>
        <authorList>
            <person name="Mayilraj S."/>
        </authorList>
    </citation>
    <scope>NUCLEOTIDE SEQUENCE [LARGE SCALE GENOMIC DNA]</scope>
    <source>
        <strain evidence="3 4">GDSW-R2A3</strain>
    </source>
</reference>
<evidence type="ECO:0000313" key="3">
    <source>
        <dbReference type="EMBL" id="OYD59315.1"/>
    </source>
</evidence>
<protein>
    <recommendedName>
        <fullName evidence="2">Putative zinc-finger domain-containing protein</fullName>
    </recommendedName>
</protein>
<keyword evidence="1" id="KW-1133">Transmembrane helix</keyword>
<proteinExistence type="predicted"/>
<keyword evidence="4" id="KW-1185">Reference proteome</keyword>
<keyword evidence="1" id="KW-0472">Membrane</keyword>
<evidence type="ECO:0000259" key="2">
    <source>
        <dbReference type="Pfam" id="PF13490"/>
    </source>
</evidence>
<dbReference type="InterPro" id="IPR027383">
    <property type="entry name" value="Znf_put"/>
</dbReference>
<feature type="transmembrane region" description="Helical" evidence="1">
    <location>
        <begin position="78"/>
        <end position="98"/>
    </location>
</feature>
<keyword evidence="1" id="KW-0812">Transmembrane</keyword>
<dbReference type="Pfam" id="PF13490">
    <property type="entry name" value="zf-HC2"/>
    <property type="match status" value="1"/>
</dbReference>
<name>A0A235FEW5_9BACL</name>
<dbReference type="RefSeq" id="WP_094251276.1">
    <property type="nucleotide sequence ID" value="NZ_JBHLXL010000001.1"/>
</dbReference>
<dbReference type="EMBL" id="NOII01000001">
    <property type="protein sequence ID" value="OYD59315.1"/>
    <property type="molecule type" value="Genomic_DNA"/>
</dbReference>
<dbReference type="AlphaFoldDB" id="A0A235FEW5"/>
<gene>
    <name evidence="3" type="ORF">CGZ90_05330</name>
</gene>